<organism evidence="1 2">
    <name type="scientific">Blastochloris viridis</name>
    <name type="common">Rhodopseudomonas viridis</name>
    <dbReference type="NCBI Taxonomy" id="1079"/>
    <lineage>
        <taxon>Bacteria</taxon>
        <taxon>Pseudomonadati</taxon>
        <taxon>Pseudomonadota</taxon>
        <taxon>Alphaproteobacteria</taxon>
        <taxon>Hyphomicrobiales</taxon>
        <taxon>Blastochloridaceae</taxon>
        <taxon>Blastochloris</taxon>
    </lineage>
</organism>
<dbReference type="AlphaFoldDB" id="A0A6N4R592"/>
<name>A0A6N4R592_BLAVI</name>
<sequence>MDTFVKAYAGQGTDVIYETADGRKVRFSGGDRNWRNQNPGNIRSNSIRWLGKIGAAGGFCVFATPELGVRAMRKILNNRTREGKTLAEAIASYAPAVENNTTAYVQHVAARAGVLPQARLADLSEMKMERVIAAMCAHEGVRVGTRHSL</sequence>
<reference evidence="1 2" key="1">
    <citation type="journal article" date="2017" name="Nat. Commun.">
        <title>In situ click chemistry generation of cyclooxygenase-2 inhibitors.</title>
        <authorList>
            <person name="Bhardwaj A."/>
            <person name="Kaur J."/>
            <person name="Wuest M."/>
            <person name="Wuest F."/>
        </authorList>
    </citation>
    <scope>NUCLEOTIDE SEQUENCE [LARGE SCALE GENOMIC DNA]</scope>
    <source>
        <strain evidence="1">S2_018_000_R2_106</strain>
    </source>
</reference>
<dbReference type="Proteomes" id="UP000320948">
    <property type="component" value="Unassembled WGS sequence"/>
</dbReference>
<evidence type="ECO:0000313" key="2">
    <source>
        <dbReference type="Proteomes" id="UP000320948"/>
    </source>
</evidence>
<gene>
    <name evidence="1" type="ORF">DI628_03265</name>
</gene>
<protein>
    <submittedName>
        <fullName evidence="1">Structural protein</fullName>
    </submittedName>
</protein>
<proteinExistence type="predicted"/>
<comment type="caution">
    <text evidence="1">The sequence shown here is derived from an EMBL/GenBank/DDBJ whole genome shotgun (WGS) entry which is preliminary data.</text>
</comment>
<accession>A0A6N4R592</accession>
<evidence type="ECO:0000313" key="1">
    <source>
        <dbReference type="EMBL" id="TKW61660.1"/>
    </source>
</evidence>
<dbReference type="EMBL" id="VAFM01000001">
    <property type="protein sequence ID" value="TKW61660.1"/>
    <property type="molecule type" value="Genomic_DNA"/>
</dbReference>